<protein>
    <recommendedName>
        <fullName evidence="8">Cell division protein ZipA</fullName>
    </recommendedName>
</protein>
<name>A0ABV8SNL3_9GAMM</name>
<dbReference type="GO" id="GO:0051301">
    <property type="term" value="P:cell division"/>
    <property type="evidence" value="ECO:0007669"/>
    <property type="project" value="UniProtKB-KW"/>
</dbReference>
<evidence type="ECO:0000256" key="3">
    <source>
        <dbReference type="ARBA" id="ARBA00022618"/>
    </source>
</evidence>
<evidence type="ECO:0000313" key="13">
    <source>
        <dbReference type="EMBL" id="MFC4308094.1"/>
    </source>
</evidence>
<sequence length="335" mass="37033">MSELRWILIGFGIVLLAGIYLWGRRGATAVGEDVALRSRPEPSMQPHGFTEVRREPAFQRDDVPDYEAPEDDEVDQVVEEEEPPVEDYDDTAVRPVRPSSPRMEARVPRGESPRPIARETPPAVNPAESRPLPDFRRGRVEPTLGTDSVTEELPVQAPNSTTVVTPAPAPTLSSSESPGARRSPDRRKILSLRLSSAPQKIEGAKLQELLAAELLVHGRYDIFHREHSDGQAIFSIASMVEPGTFDLEKMNETLYPGVTLFAQLPGPVPGMHALNELVACARRLHQGLGGVLQDDRGVPLTVHRIERMKQEVRDFERPPPGASTRSTGRSEGYQE</sequence>
<dbReference type="EMBL" id="JBHSDU010000001">
    <property type="protein sequence ID" value="MFC4308094.1"/>
    <property type="molecule type" value="Genomic_DNA"/>
</dbReference>
<gene>
    <name evidence="13" type="ORF">ACFPN2_03280</name>
</gene>
<evidence type="ECO:0000259" key="12">
    <source>
        <dbReference type="SMART" id="SM00771"/>
    </source>
</evidence>
<dbReference type="Proteomes" id="UP001595904">
    <property type="component" value="Unassembled WGS sequence"/>
</dbReference>
<dbReference type="Gene3D" id="3.30.1400.10">
    <property type="entry name" value="ZipA, C-terminal FtsZ-binding domain"/>
    <property type="match status" value="1"/>
</dbReference>
<reference evidence="14" key="1">
    <citation type="journal article" date="2019" name="Int. J. Syst. Evol. Microbiol.">
        <title>The Global Catalogue of Microorganisms (GCM) 10K type strain sequencing project: providing services to taxonomists for standard genome sequencing and annotation.</title>
        <authorList>
            <consortium name="The Broad Institute Genomics Platform"/>
            <consortium name="The Broad Institute Genome Sequencing Center for Infectious Disease"/>
            <person name="Wu L."/>
            <person name="Ma J."/>
        </authorList>
    </citation>
    <scope>NUCLEOTIDE SEQUENCE [LARGE SCALE GENOMIC DNA]</scope>
    <source>
        <strain evidence="14">CGMCC 1.10759</strain>
    </source>
</reference>
<evidence type="ECO:0000256" key="7">
    <source>
        <dbReference type="ARBA" id="ARBA00023306"/>
    </source>
</evidence>
<evidence type="ECO:0000313" key="14">
    <source>
        <dbReference type="Proteomes" id="UP001595904"/>
    </source>
</evidence>
<feature type="compositionally biased region" description="Basic and acidic residues" evidence="10">
    <location>
        <begin position="50"/>
        <end position="63"/>
    </location>
</feature>
<dbReference type="InterPro" id="IPR036765">
    <property type="entry name" value="ZipA_FtsZ-bd_C_sf"/>
</dbReference>
<keyword evidence="1 9" id="KW-1003">Cell membrane</keyword>
<feature type="compositionally biased region" description="Basic and acidic residues" evidence="10">
    <location>
        <begin position="103"/>
        <end position="112"/>
    </location>
</feature>
<feature type="domain" description="ZipA C-terminal FtsZ-binding" evidence="12">
    <location>
        <begin position="186"/>
        <end position="312"/>
    </location>
</feature>
<feature type="compositionally biased region" description="Basic and acidic residues" evidence="10">
    <location>
        <begin position="131"/>
        <end position="140"/>
    </location>
</feature>
<comment type="function">
    <text evidence="8">Essential cell division protein that stabilizes the FtsZ protofilaments by cross-linking them and that serves as a cytoplasmic membrane anchor for the Z ring. Also required for the recruitment to the septal ring of downstream cell division proteins.</text>
</comment>
<dbReference type="SUPFAM" id="SSF64383">
    <property type="entry name" value="Cell-division protein ZipA, C-terminal domain"/>
    <property type="match status" value="1"/>
</dbReference>
<dbReference type="InterPro" id="IPR007449">
    <property type="entry name" value="ZipA_FtsZ-bd_C"/>
</dbReference>
<dbReference type="Pfam" id="PF04354">
    <property type="entry name" value="ZipA_C"/>
    <property type="match status" value="1"/>
</dbReference>
<dbReference type="PANTHER" id="PTHR38685:SF1">
    <property type="entry name" value="CELL DIVISION PROTEIN ZIPA"/>
    <property type="match status" value="1"/>
</dbReference>
<keyword evidence="3 8" id="KW-0132">Cell division</keyword>
<dbReference type="SMART" id="SM00771">
    <property type="entry name" value="ZipA_C"/>
    <property type="match status" value="1"/>
</dbReference>
<evidence type="ECO:0000256" key="4">
    <source>
        <dbReference type="ARBA" id="ARBA00022692"/>
    </source>
</evidence>
<feature type="region of interest" description="Disordered" evidence="10">
    <location>
        <begin position="38"/>
        <end position="186"/>
    </location>
</feature>
<evidence type="ECO:0000256" key="1">
    <source>
        <dbReference type="ARBA" id="ARBA00022475"/>
    </source>
</evidence>
<keyword evidence="2 9" id="KW-0997">Cell inner membrane</keyword>
<evidence type="ECO:0000256" key="9">
    <source>
        <dbReference type="RuleBase" id="RU003613"/>
    </source>
</evidence>
<evidence type="ECO:0000256" key="11">
    <source>
        <dbReference type="SAM" id="Phobius"/>
    </source>
</evidence>
<comment type="similarity">
    <text evidence="8">Belongs to the ZipA family.</text>
</comment>
<accession>A0ABV8SNL3</accession>
<dbReference type="PANTHER" id="PTHR38685">
    <property type="entry name" value="CELL DIVISION PROTEIN ZIPA"/>
    <property type="match status" value="1"/>
</dbReference>
<evidence type="ECO:0000256" key="5">
    <source>
        <dbReference type="ARBA" id="ARBA00022989"/>
    </source>
</evidence>
<feature type="compositionally biased region" description="Acidic residues" evidence="10">
    <location>
        <begin position="64"/>
        <end position="90"/>
    </location>
</feature>
<evidence type="ECO:0000256" key="2">
    <source>
        <dbReference type="ARBA" id="ARBA00022519"/>
    </source>
</evidence>
<dbReference type="InterPro" id="IPR011919">
    <property type="entry name" value="Cell_div_ZipA"/>
</dbReference>
<keyword evidence="5 11" id="KW-1133">Transmembrane helix</keyword>
<keyword evidence="6 9" id="KW-0472">Membrane</keyword>
<keyword evidence="7 8" id="KW-0131">Cell cycle</keyword>
<keyword evidence="14" id="KW-1185">Reference proteome</keyword>
<evidence type="ECO:0000256" key="6">
    <source>
        <dbReference type="ARBA" id="ARBA00023136"/>
    </source>
</evidence>
<evidence type="ECO:0000256" key="8">
    <source>
        <dbReference type="RuleBase" id="RU003612"/>
    </source>
</evidence>
<organism evidence="13 14">
    <name type="scientific">Steroidobacter flavus</name>
    <dbReference type="NCBI Taxonomy" id="1842136"/>
    <lineage>
        <taxon>Bacteria</taxon>
        <taxon>Pseudomonadati</taxon>
        <taxon>Pseudomonadota</taxon>
        <taxon>Gammaproteobacteria</taxon>
        <taxon>Steroidobacterales</taxon>
        <taxon>Steroidobacteraceae</taxon>
        <taxon>Steroidobacter</taxon>
    </lineage>
</organism>
<dbReference type="RefSeq" id="WP_380594929.1">
    <property type="nucleotide sequence ID" value="NZ_JBHSDU010000001.1"/>
</dbReference>
<feature type="transmembrane region" description="Helical" evidence="11">
    <location>
        <begin position="6"/>
        <end position="23"/>
    </location>
</feature>
<keyword evidence="4 9" id="KW-0812">Transmembrane</keyword>
<proteinExistence type="inferred from homology"/>
<comment type="caution">
    <text evidence="13">The sequence shown here is derived from an EMBL/GenBank/DDBJ whole genome shotgun (WGS) entry which is preliminary data.</text>
</comment>
<evidence type="ECO:0000256" key="10">
    <source>
        <dbReference type="SAM" id="MobiDB-lite"/>
    </source>
</evidence>
<comment type="subcellular location">
    <subcellularLocation>
        <location evidence="9">Cell inner membrane</location>
        <topology evidence="9">Single-pass type I membrane protein</topology>
    </subcellularLocation>
</comment>
<feature type="region of interest" description="Disordered" evidence="10">
    <location>
        <begin position="309"/>
        <end position="335"/>
    </location>
</feature>